<evidence type="ECO:0000256" key="2">
    <source>
        <dbReference type="ARBA" id="ARBA00022475"/>
    </source>
</evidence>
<comment type="catalytic activity">
    <reaction evidence="1 10">
        <text>2 ATP = 3',3'-c-di-AMP + 2 diphosphate</text>
        <dbReference type="Rhea" id="RHEA:35655"/>
        <dbReference type="ChEBI" id="CHEBI:30616"/>
        <dbReference type="ChEBI" id="CHEBI:33019"/>
        <dbReference type="ChEBI" id="CHEBI:71500"/>
        <dbReference type="EC" id="2.7.7.85"/>
    </reaction>
</comment>
<dbReference type="GO" id="GO:0005524">
    <property type="term" value="F:ATP binding"/>
    <property type="evidence" value="ECO:0007669"/>
    <property type="project" value="UniProtKB-UniRule"/>
</dbReference>
<dbReference type="GO" id="GO:0006171">
    <property type="term" value="P:cAMP biosynthetic process"/>
    <property type="evidence" value="ECO:0007669"/>
    <property type="project" value="InterPro"/>
</dbReference>
<dbReference type="InterPro" id="IPR050338">
    <property type="entry name" value="DisA"/>
</dbReference>
<dbReference type="HAMAP" id="MF_01499">
    <property type="entry name" value="DacA"/>
    <property type="match status" value="1"/>
</dbReference>
<dbReference type="NCBIfam" id="TIGR00159">
    <property type="entry name" value="diadenylate cyclase CdaA"/>
    <property type="match status" value="1"/>
</dbReference>
<feature type="region of interest" description="Disordered" evidence="11">
    <location>
        <begin position="284"/>
        <end position="309"/>
    </location>
</feature>
<comment type="function">
    <text evidence="10">Catalyzes the condensation of 2 ATP molecules into cyclic di-AMP (c-di-AMP), a second messenger used to regulate differing processes in different bacteria.</text>
</comment>
<feature type="domain" description="DAC" evidence="12">
    <location>
        <begin position="106"/>
        <end position="271"/>
    </location>
</feature>
<gene>
    <name evidence="10" type="primary">dacA</name>
    <name evidence="13" type="ORF">C823_02597</name>
</gene>
<comment type="subunit">
    <text evidence="10">Probably a homodimer.</text>
</comment>
<dbReference type="PATRIC" id="fig|1235802.3.peg.2747"/>
<dbReference type="Pfam" id="PF19293">
    <property type="entry name" value="CdaA_N"/>
    <property type="match status" value="1"/>
</dbReference>
<dbReference type="SUPFAM" id="SSF143597">
    <property type="entry name" value="YojJ-like"/>
    <property type="match status" value="1"/>
</dbReference>
<dbReference type="InterPro" id="IPR034701">
    <property type="entry name" value="CdaA"/>
</dbReference>
<keyword evidence="9 10" id="KW-0472">Membrane</keyword>
<dbReference type="Pfam" id="PF02457">
    <property type="entry name" value="DAC"/>
    <property type="match status" value="1"/>
</dbReference>
<keyword evidence="6 10" id="KW-0547">Nucleotide-binding</keyword>
<dbReference type="Proteomes" id="UP000012589">
    <property type="component" value="Unassembled WGS sequence"/>
</dbReference>
<keyword evidence="3 10" id="KW-0808">Transferase</keyword>
<feature type="transmembrane region" description="Helical" evidence="10">
    <location>
        <begin position="39"/>
        <end position="56"/>
    </location>
</feature>
<sequence length="309" mass="34960">MKSRQKGSEIVQAFISTIQGFAEKHMFWITPQKIRATDIVEIFIITFLFYHVLVWIKGTRAWMLFKGIIVILVFILVAAVFRMNTILWLASRTVDVALTALAVIFQPELRKALDQLGRKRFVTALFDFGMQQDSGRFSDRTINELVKASFEMGKVKTGALIVVEQDIVLSEYERTGIELDSLLTSQLLINIFEKNTPLHDGAIIVRGDRVVAATCYLPLSDSMTISKELGTRHRAAIGISEVSDSLTIIVSEETGAVSVAKTGKIYRNLDQDGLREQLKNIQKAEPEQSRLQTLQRRLKDAKKRRKNTD</sequence>
<accession>N2ANS1</accession>
<reference evidence="13 14" key="1">
    <citation type="journal article" date="2014" name="Genome Announc.">
        <title>Draft genome sequences of the altered schaedler flora, a defined bacterial community from gnotobiotic mice.</title>
        <authorList>
            <person name="Wannemuehler M.J."/>
            <person name="Overstreet A.M."/>
            <person name="Ward D.V."/>
            <person name="Phillips G.J."/>
        </authorList>
    </citation>
    <scope>NUCLEOTIDE SEQUENCE [LARGE SCALE GENOMIC DNA]</scope>
    <source>
        <strain evidence="13 14">ASF492</strain>
    </source>
</reference>
<keyword evidence="14" id="KW-1185">Reference proteome</keyword>
<evidence type="ECO:0000259" key="12">
    <source>
        <dbReference type="PROSITE" id="PS51794"/>
    </source>
</evidence>
<evidence type="ECO:0000256" key="9">
    <source>
        <dbReference type="ARBA" id="ARBA00023136"/>
    </source>
</evidence>
<dbReference type="EC" id="2.7.7.85" evidence="10"/>
<keyword evidence="8 10" id="KW-1133">Transmembrane helix</keyword>
<dbReference type="InterPro" id="IPR036888">
    <property type="entry name" value="DNA_integrity_DisA_N_sf"/>
</dbReference>
<dbReference type="InterPro" id="IPR045585">
    <property type="entry name" value="CdaA_N"/>
</dbReference>
<keyword evidence="5 10" id="KW-0548">Nucleotidyltransferase</keyword>
<dbReference type="PROSITE" id="PS51794">
    <property type="entry name" value="DAC"/>
    <property type="match status" value="1"/>
</dbReference>
<comment type="caution">
    <text evidence="13">The sequence shown here is derived from an EMBL/GenBank/DDBJ whole genome shotgun (WGS) entry which is preliminary data.</text>
</comment>
<dbReference type="GO" id="GO:0004016">
    <property type="term" value="F:adenylate cyclase activity"/>
    <property type="evidence" value="ECO:0007669"/>
    <property type="project" value="UniProtKB-UniRule"/>
</dbReference>
<evidence type="ECO:0000313" key="13">
    <source>
        <dbReference type="EMBL" id="EMZ26104.1"/>
    </source>
</evidence>
<keyword evidence="7 10" id="KW-0067">ATP-binding</keyword>
<dbReference type="FunFam" id="3.40.1700.10:FF:000002">
    <property type="entry name" value="Diadenylate cyclase"/>
    <property type="match status" value="1"/>
</dbReference>
<organism evidence="13 14">
    <name type="scientific">Eubacterium plexicaudatum ASF492</name>
    <dbReference type="NCBI Taxonomy" id="1235802"/>
    <lineage>
        <taxon>Bacteria</taxon>
        <taxon>Bacillati</taxon>
        <taxon>Bacillota</taxon>
        <taxon>Clostridia</taxon>
        <taxon>Eubacteriales</taxon>
        <taxon>Eubacteriaceae</taxon>
        <taxon>Eubacterium</taxon>
    </lineage>
</organism>
<protein>
    <recommendedName>
        <fullName evidence="10">Diadenylate cyclase</fullName>
        <shortName evidence="10">DAC</shortName>
        <ecNumber evidence="10">2.7.7.85</ecNumber>
    </recommendedName>
    <alternativeName>
        <fullName evidence="10">Cyclic-di-AMP synthase</fullName>
        <shortName evidence="10">c-di-AMP synthase</shortName>
    </alternativeName>
</protein>
<name>N2ANS1_9FIRM</name>
<dbReference type="GO" id="GO:0106408">
    <property type="term" value="F:diadenylate cyclase activity"/>
    <property type="evidence" value="ECO:0007669"/>
    <property type="project" value="UniProtKB-EC"/>
</dbReference>
<dbReference type="AlphaFoldDB" id="N2ANS1"/>
<dbReference type="HOGENOM" id="CLU_038561_0_1_9"/>
<evidence type="ECO:0000256" key="4">
    <source>
        <dbReference type="ARBA" id="ARBA00022692"/>
    </source>
</evidence>
<evidence type="ECO:0000256" key="3">
    <source>
        <dbReference type="ARBA" id="ARBA00022679"/>
    </source>
</evidence>
<evidence type="ECO:0000256" key="7">
    <source>
        <dbReference type="ARBA" id="ARBA00022840"/>
    </source>
</evidence>
<dbReference type="eggNOG" id="COG1624">
    <property type="taxonomic scope" value="Bacteria"/>
</dbReference>
<dbReference type="PANTHER" id="PTHR34185">
    <property type="entry name" value="DIADENYLATE CYCLASE"/>
    <property type="match status" value="1"/>
</dbReference>
<proteinExistence type="inferred from homology"/>
<dbReference type="STRING" id="1235802.C823_02597"/>
<evidence type="ECO:0000256" key="10">
    <source>
        <dbReference type="HAMAP-Rule" id="MF_01499"/>
    </source>
</evidence>
<feature type="transmembrane region" description="Helical" evidence="10">
    <location>
        <begin position="62"/>
        <end position="81"/>
    </location>
</feature>
<evidence type="ECO:0000313" key="14">
    <source>
        <dbReference type="Proteomes" id="UP000012589"/>
    </source>
</evidence>
<evidence type="ECO:0000256" key="6">
    <source>
        <dbReference type="ARBA" id="ARBA00022741"/>
    </source>
</evidence>
<feature type="compositionally biased region" description="Basic residues" evidence="11">
    <location>
        <begin position="299"/>
        <end position="309"/>
    </location>
</feature>
<dbReference type="PANTHER" id="PTHR34185:SF1">
    <property type="entry name" value="DIADENYLATE CYCLASE"/>
    <property type="match status" value="1"/>
</dbReference>
<dbReference type="Gene3D" id="3.40.1700.10">
    <property type="entry name" value="DNA integrity scanning protein, DisA, N-terminal domain"/>
    <property type="match status" value="1"/>
</dbReference>
<dbReference type="PIRSF" id="PIRSF004793">
    <property type="entry name" value="UCP004793"/>
    <property type="match status" value="1"/>
</dbReference>
<comment type="similarity">
    <text evidence="10">Belongs to the adenylate cyclase family. DacA/CdaA subfamily.</text>
</comment>
<dbReference type="InterPro" id="IPR003390">
    <property type="entry name" value="DNA_integrity_scan_DisA_N"/>
</dbReference>
<keyword evidence="4 10" id="KW-0812">Transmembrane</keyword>
<evidence type="ECO:0000256" key="1">
    <source>
        <dbReference type="ARBA" id="ARBA00000877"/>
    </source>
</evidence>
<evidence type="ECO:0000256" key="8">
    <source>
        <dbReference type="ARBA" id="ARBA00022989"/>
    </source>
</evidence>
<evidence type="ECO:0000256" key="5">
    <source>
        <dbReference type="ARBA" id="ARBA00022695"/>
    </source>
</evidence>
<dbReference type="InterPro" id="IPR014046">
    <property type="entry name" value="C-di-AMP_synthase"/>
</dbReference>
<evidence type="ECO:0000256" key="11">
    <source>
        <dbReference type="SAM" id="MobiDB-lite"/>
    </source>
</evidence>
<dbReference type="EMBL" id="AQFT01000085">
    <property type="protein sequence ID" value="EMZ26104.1"/>
    <property type="molecule type" value="Genomic_DNA"/>
</dbReference>
<keyword evidence="2 10" id="KW-1003">Cell membrane</keyword>
<comment type="caution">
    <text evidence="10">Lacks conserved residue(s) required for the propagation of feature annotation.</text>
</comment>